<keyword evidence="1" id="KW-0812">Transmembrane</keyword>
<evidence type="ECO:0000313" key="4">
    <source>
        <dbReference type="Proteomes" id="UP000252530"/>
    </source>
</evidence>
<proteinExistence type="predicted"/>
<evidence type="ECO:0000259" key="2">
    <source>
        <dbReference type="Pfam" id="PF10080"/>
    </source>
</evidence>
<gene>
    <name evidence="3" type="ORF">CRD60_08050</name>
</gene>
<feature type="transmembrane region" description="Helical" evidence="1">
    <location>
        <begin position="72"/>
        <end position="92"/>
    </location>
</feature>
<name>A0A366K6B1_9BIFI</name>
<dbReference type="InterPro" id="IPR018758">
    <property type="entry name" value="FtrD-like"/>
</dbReference>
<dbReference type="EMBL" id="PDCG01000014">
    <property type="protein sequence ID" value="RBP97209.1"/>
    <property type="molecule type" value="Genomic_DNA"/>
</dbReference>
<reference evidence="3 4" key="1">
    <citation type="submission" date="2017-10" db="EMBL/GenBank/DDBJ databases">
        <title>Bifidobacterium xylocopum sp. nov. and Bifidobacterium aemilianum sp. nov., from the carpenter bee (Xylocopa violacea) digestive tract.</title>
        <authorList>
            <person name="Alberoni D."/>
            <person name="Baffoni L."/>
            <person name="Di Gioia D."/>
            <person name="Gaggia F."/>
            <person name="Biavati B."/>
        </authorList>
    </citation>
    <scope>NUCLEOTIDE SEQUENCE [LARGE SCALE GENOMIC DNA]</scope>
    <source>
        <strain evidence="3 4">XV10</strain>
    </source>
</reference>
<comment type="caution">
    <text evidence="3">The sequence shown here is derived from an EMBL/GenBank/DDBJ whole genome shotgun (WGS) entry which is preliminary data.</text>
</comment>
<evidence type="ECO:0000256" key="1">
    <source>
        <dbReference type="SAM" id="Phobius"/>
    </source>
</evidence>
<feature type="transmembrane region" description="Helical" evidence="1">
    <location>
        <begin position="40"/>
        <end position="60"/>
    </location>
</feature>
<feature type="transmembrane region" description="Helical" evidence="1">
    <location>
        <begin position="228"/>
        <end position="249"/>
    </location>
</feature>
<evidence type="ECO:0000313" key="3">
    <source>
        <dbReference type="EMBL" id="RBP97209.1"/>
    </source>
</evidence>
<feature type="domain" description="Membrane iron-sulfur containing protein FtrD-like" evidence="2">
    <location>
        <begin position="322"/>
        <end position="422"/>
    </location>
</feature>
<feature type="transmembrane region" description="Helical" evidence="1">
    <location>
        <begin position="104"/>
        <end position="122"/>
    </location>
</feature>
<feature type="transmembrane region" description="Helical" evidence="1">
    <location>
        <begin position="270"/>
        <end position="294"/>
    </location>
</feature>
<sequence length="424" mass="45432">MLEQFITALPGVLGPALLVMAYGVLLAAGQGRNRPRSASWRTWGLVLGLLAALVFAALRATVVINRRTMVNFPTLVACVLVDLLALGLVVCAGRLTKDWQHHRAALNLANAVAGLSIALTVFRALPDVILQLTDFVEPGAPIFTSAMLLRALGFVLGVAAAILIAAIFRSLRTTCPQDAFSLATFLLVALLLIQHGTGLLAIMQTTGSMVLHGWSFRVFIFLFNTNNWLVMAQALVFLIPAVASLVAGFRMPLAGVDASESRKHRAFRRSALVSFLCSLLAIVSVLVTLTFGVAQAHKKPVLSPPESYSLTDSAATIKFSQVDDGHLHRFEYKAKDGTVMRFIIIKKNGGAYGIGLDACENCGPAGYFERDGQIVCKKCDVVINLATIGYKGGCNPIPFDYTTKAGKIVIQTADLDALSSVFKA</sequence>
<dbReference type="Pfam" id="PF10080">
    <property type="entry name" value="FtrD-like"/>
    <property type="match status" value="1"/>
</dbReference>
<feature type="transmembrane region" description="Helical" evidence="1">
    <location>
        <begin position="180"/>
        <end position="203"/>
    </location>
</feature>
<accession>A0A366K6B1</accession>
<keyword evidence="4" id="KW-1185">Reference proteome</keyword>
<feature type="transmembrane region" description="Helical" evidence="1">
    <location>
        <begin position="6"/>
        <end position="28"/>
    </location>
</feature>
<dbReference type="OrthoDB" id="9792533at2"/>
<dbReference type="RefSeq" id="WP_113860760.1">
    <property type="nucleotide sequence ID" value="NZ_PDCG01000014.1"/>
</dbReference>
<keyword evidence="1" id="KW-1133">Transmembrane helix</keyword>
<protein>
    <recommendedName>
        <fullName evidence="2">Membrane iron-sulfur containing protein FtrD-like domain-containing protein</fullName>
    </recommendedName>
</protein>
<feature type="transmembrane region" description="Helical" evidence="1">
    <location>
        <begin position="142"/>
        <end position="168"/>
    </location>
</feature>
<keyword evidence="1" id="KW-0472">Membrane</keyword>
<organism evidence="3 4">
    <name type="scientific">Bifidobacterium aemilianum</name>
    <dbReference type="NCBI Taxonomy" id="2493120"/>
    <lineage>
        <taxon>Bacteria</taxon>
        <taxon>Bacillati</taxon>
        <taxon>Actinomycetota</taxon>
        <taxon>Actinomycetes</taxon>
        <taxon>Bifidobacteriales</taxon>
        <taxon>Bifidobacteriaceae</taxon>
        <taxon>Bifidobacterium</taxon>
    </lineage>
</organism>
<dbReference type="AlphaFoldDB" id="A0A366K6B1"/>
<dbReference type="Proteomes" id="UP000252530">
    <property type="component" value="Unassembled WGS sequence"/>
</dbReference>